<proteinExistence type="predicted"/>
<dbReference type="GO" id="GO:0003677">
    <property type="term" value="F:DNA binding"/>
    <property type="evidence" value="ECO:0007669"/>
    <property type="project" value="UniProtKB-UniRule"/>
</dbReference>
<dbReference type="EMBL" id="CP009574">
    <property type="protein sequence ID" value="AIT09389.1"/>
    <property type="molecule type" value="Genomic_DNA"/>
</dbReference>
<dbReference type="AlphaFoldDB" id="A0A097EP99"/>
<dbReference type="InterPro" id="IPR036271">
    <property type="entry name" value="Tet_transcr_reg_TetR-rel_C_sf"/>
</dbReference>
<name>A0A097EP99_9GAMM</name>
<evidence type="ECO:0000313" key="5">
    <source>
        <dbReference type="Proteomes" id="UP000029672"/>
    </source>
</evidence>
<dbReference type="STRING" id="1547445.LO80_05020"/>
<dbReference type="InterPro" id="IPR015292">
    <property type="entry name" value="Tscrpt_reg_YbiH_C"/>
</dbReference>
<dbReference type="Proteomes" id="UP000029672">
    <property type="component" value="Chromosome"/>
</dbReference>
<dbReference type="InterPro" id="IPR009057">
    <property type="entry name" value="Homeodomain-like_sf"/>
</dbReference>
<dbReference type="SUPFAM" id="SSF48498">
    <property type="entry name" value="Tetracyclin repressor-like, C-terminal domain"/>
    <property type="match status" value="1"/>
</dbReference>
<dbReference type="PROSITE" id="PS50977">
    <property type="entry name" value="HTH_TETR_2"/>
    <property type="match status" value="1"/>
</dbReference>
<dbReference type="Pfam" id="PF09209">
    <property type="entry name" value="CecR_C"/>
    <property type="match status" value="1"/>
</dbReference>
<sequence length="217" mass="24575">MNEKINKTKQALILAGLKLFGEYGLEATSTRMLANEANANISSIKYHFESKEGLYHAVVEYIFSKIMSGNKEVMSSIVLEINNPELSKQKAKEIYKKLFLNIANMLIGNEESRDWAKIIIREQASPTAAFNIMYEGHMKHILNMALKLSSVIYDCKPDSKLIAIRQQIVIGQILGFVVARESFKRMSNNENIQDLKADIMQQISICIDAIINTPLFL</sequence>
<dbReference type="PANTHER" id="PTHR43479">
    <property type="entry name" value="ACREF/ENVCD OPERON REPRESSOR-RELATED"/>
    <property type="match status" value="1"/>
</dbReference>
<gene>
    <name evidence="4" type="ORF">LO80_05020</name>
</gene>
<dbReference type="eggNOG" id="COG1309">
    <property type="taxonomic scope" value="Bacteria"/>
</dbReference>
<dbReference type="InterPro" id="IPR050624">
    <property type="entry name" value="HTH-type_Tx_Regulator"/>
</dbReference>
<dbReference type="RefSeq" id="WP_040009117.1">
    <property type="nucleotide sequence ID" value="NZ_CP009574.1"/>
</dbReference>
<evidence type="ECO:0000256" key="1">
    <source>
        <dbReference type="ARBA" id="ARBA00023125"/>
    </source>
</evidence>
<evidence type="ECO:0000313" key="4">
    <source>
        <dbReference type="EMBL" id="AIT09389.1"/>
    </source>
</evidence>
<dbReference type="Pfam" id="PF00440">
    <property type="entry name" value="TetR_N"/>
    <property type="match status" value="1"/>
</dbReference>
<dbReference type="InterPro" id="IPR001647">
    <property type="entry name" value="HTH_TetR"/>
</dbReference>
<accession>A0A097EP99</accession>
<evidence type="ECO:0000256" key="2">
    <source>
        <dbReference type="PROSITE-ProRule" id="PRU00335"/>
    </source>
</evidence>
<organism evidence="4 5">
    <name type="scientific">Candidatus Francisella endociliophora</name>
    <dbReference type="NCBI Taxonomy" id="653937"/>
    <lineage>
        <taxon>Bacteria</taxon>
        <taxon>Pseudomonadati</taxon>
        <taxon>Pseudomonadota</taxon>
        <taxon>Gammaproteobacteria</taxon>
        <taxon>Thiotrichales</taxon>
        <taxon>Francisellaceae</taxon>
        <taxon>Francisella</taxon>
    </lineage>
</organism>
<dbReference type="SUPFAM" id="SSF46689">
    <property type="entry name" value="Homeodomain-like"/>
    <property type="match status" value="1"/>
</dbReference>
<dbReference type="KEGG" id="frf:LO80_05020"/>
<dbReference type="HOGENOM" id="CLU_069356_16_0_6"/>
<keyword evidence="5" id="KW-1185">Reference proteome</keyword>
<dbReference type="OrthoDB" id="5705802at2"/>
<evidence type="ECO:0000259" key="3">
    <source>
        <dbReference type="PROSITE" id="PS50977"/>
    </source>
</evidence>
<feature type="domain" description="HTH tetR-type" evidence="3">
    <location>
        <begin position="6"/>
        <end position="66"/>
    </location>
</feature>
<dbReference type="Gene3D" id="1.10.10.60">
    <property type="entry name" value="Homeodomain-like"/>
    <property type="match status" value="1"/>
</dbReference>
<protein>
    <recommendedName>
        <fullName evidence="3">HTH tetR-type domain-containing protein</fullName>
    </recommendedName>
</protein>
<dbReference type="Gene3D" id="1.10.357.10">
    <property type="entry name" value="Tetracycline Repressor, domain 2"/>
    <property type="match status" value="1"/>
</dbReference>
<keyword evidence="1 2" id="KW-0238">DNA-binding</keyword>
<dbReference type="PANTHER" id="PTHR43479:SF11">
    <property type="entry name" value="ACREF_ENVCD OPERON REPRESSOR-RELATED"/>
    <property type="match status" value="1"/>
</dbReference>
<reference evidence="4 5" key="1">
    <citation type="submission" date="2014-10" db="EMBL/GenBank/DDBJ databases">
        <title>Whole genome sequence of Francisella endociliophora strain FSC1006, isolated from a laboratory culture of the marine ciliate Euplotes raikovi.</title>
        <authorList>
            <person name="Granberg M."/>
            <person name="Backman S."/>
            <person name="Lundmark E."/>
            <person name="Nilsson E."/>
            <person name="Karlsson E."/>
            <person name="Thelaus J."/>
            <person name="Ohrman C."/>
            <person name="Larkeryd A."/>
            <person name="Stenberg P."/>
        </authorList>
    </citation>
    <scope>NUCLEOTIDE SEQUENCE [LARGE SCALE GENOMIC DNA]</scope>
    <source>
        <strain evidence="4 5">FSC1006</strain>
    </source>
</reference>
<feature type="DNA-binding region" description="H-T-H motif" evidence="2">
    <location>
        <begin position="29"/>
        <end position="48"/>
    </location>
</feature>